<protein>
    <submittedName>
        <fullName evidence="2">Uncharacterized protein</fullName>
    </submittedName>
</protein>
<reference evidence="2 3" key="1">
    <citation type="journal article" date="2015" name="Int. J. Syst. Evol. Microbiol.">
        <title>Tumebacillus algifaecis sp. nov., isolated from decomposing algal scum.</title>
        <authorList>
            <person name="Wu Y.F."/>
            <person name="Zhang B."/>
            <person name="Xing P."/>
            <person name="Wu Q.L."/>
            <person name="Liu S.J."/>
        </authorList>
    </citation>
    <scope>NUCLEOTIDE SEQUENCE [LARGE SCALE GENOMIC DNA]</scope>
    <source>
        <strain evidence="2 3">THMBR28</strain>
    </source>
</reference>
<keyword evidence="1" id="KW-1133">Transmembrane helix</keyword>
<name>A0A223CYD7_9BACL</name>
<feature type="transmembrane region" description="Helical" evidence="1">
    <location>
        <begin position="15"/>
        <end position="35"/>
    </location>
</feature>
<feature type="transmembrane region" description="Helical" evidence="1">
    <location>
        <begin position="41"/>
        <end position="60"/>
    </location>
</feature>
<keyword evidence="3" id="KW-1185">Reference proteome</keyword>
<dbReference type="AlphaFoldDB" id="A0A223CYD7"/>
<dbReference type="KEGG" id="tab:CIG75_05025"/>
<sequence length="77" mass="8707">MSLWFKSPMPKKVQVFFFIYVLLIMATFALVGITFSQFHYGLAGLLLLAAVLMAGIGFMVRKRVLRSMGVFDQIEEA</sequence>
<proteinExistence type="predicted"/>
<keyword evidence="1" id="KW-0812">Transmembrane</keyword>
<organism evidence="2 3">
    <name type="scientific">Tumebacillus algifaecis</name>
    <dbReference type="NCBI Taxonomy" id="1214604"/>
    <lineage>
        <taxon>Bacteria</taxon>
        <taxon>Bacillati</taxon>
        <taxon>Bacillota</taxon>
        <taxon>Bacilli</taxon>
        <taxon>Bacillales</taxon>
        <taxon>Alicyclobacillaceae</taxon>
        <taxon>Tumebacillus</taxon>
    </lineage>
</organism>
<keyword evidence="1" id="KW-0472">Membrane</keyword>
<dbReference type="Proteomes" id="UP000214688">
    <property type="component" value="Chromosome"/>
</dbReference>
<dbReference type="OrthoDB" id="2382242at2"/>
<gene>
    <name evidence="2" type="ORF">CIG75_05025</name>
</gene>
<evidence type="ECO:0000256" key="1">
    <source>
        <dbReference type="SAM" id="Phobius"/>
    </source>
</evidence>
<dbReference type="EMBL" id="CP022657">
    <property type="protein sequence ID" value="ASS74410.1"/>
    <property type="molecule type" value="Genomic_DNA"/>
</dbReference>
<evidence type="ECO:0000313" key="3">
    <source>
        <dbReference type="Proteomes" id="UP000214688"/>
    </source>
</evidence>
<accession>A0A223CYD7</accession>
<dbReference type="RefSeq" id="WP_094235662.1">
    <property type="nucleotide sequence ID" value="NZ_CP022657.1"/>
</dbReference>
<evidence type="ECO:0000313" key="2">
    <source>
        <dbReference type="EMBL" id="ASS74410.1"/>
    </source>
</evidence>